<keyword evidence="6" id="KW-1185">Reference proteome</keyword>
<dbReference type="PANTHER" id="PTHR36766:SF61">
    <property type="entry name" value="NB-ARC DOMAIN DISEASE RESISTANCE PROTEIN"/>
    <property type="match status" value="1"/>
</dbReference>
<evidence type="ECO:0008006" key="7">
    <source>
        <dbReference type="Google" id="ProtNLM"/>
    </source>
</evidence>
<dbReference type="Pfam" id="PF23559">
    <property type="entry name" value="WHD_DRP"/>
    <property type="match status" value="1"/>
</dbReference>
<proteinExistence type="predicted"/>
<dbReference type="InterPro" id="IPR032675">
    <property type="entry name" value="LRR_dom_sf"/>
</dbReference>
<sequence>MAHGILESREHGNMELEDVGELYFKELWDRSFFQNVIDFGLFYRFDMHDLIKDLVQSVAQGESLMVDSADTNGVSENVRHLTILRSGQNVSTTLQKLNKVRTIIVYENIDVSFLSTCISRFKYLRVLDFSYLSWELVPSSIGSLKHLRILNLAGNERITALPNSICKLQSLQALFLGDCVNFEELPRDVIKLISLRRLDLTTKQSSFPENGVGCLKSLRSLTIYGCSNLTCLPRDTSYLASLCTLMIINCKQLDLVMENYQVIPNAMQ</sequence>
<dbReference type="Proteomes" id="UP000315295">
    <property type="component" value="Unassembled WGS sequence"/>
</dbReference>
<organism evidence="5 6">
    <name type="scientific">Malus baccata</name>
    <name type="common">Siberian crab apple</name>
    <name type="synonym">Pyrus baccata</name>
    <dbReference type="NCBI Taxonomy" id="106549"/>
    <lineage>
        <taxon>Eukaryota</taxon>
        <taxon>Viridiplantae</taxon>
        <taxon>Streptophyta</taxon>
        <taxon>Embryophyta</taxon>
        <taxon>Tracheophyta</taxon>
        <taxon>Spermatophyta</taxon>
        <taxon>Magnoliopsida</taxon>
        <taxon>eudicotyledons</taxon>
        <taxon>Gunneridae</taxon>
        <taxon>Pentapetalae</taxon>
        <taxon>rosids</taxon>
        <taxon>fabids</taxon>
        <taxon>Rosales</taxon>
        <taxon>Rosaceae</taxon>
        <taxon>Amygdaloideae</taxon>
        <taxon>Maleae</taxon>
        <taxon>Malus</taxon>
    </lineage>
</organism>
<dbReference type="SUPFAM" id="SSF52058">
    <property type="entry name" value="L domain-like"/>
    <property type="match status" value="1"/>
</dbReference>
<dbReference type="PANTHER" id="PTHR36766">
    <property type="entry name" value="PLANT BROAD-SPECTRUM MILDEW RESISTANCE PROTEIN RPW8"/>
    <property type="match status" value="1"/>
</dbReference>
<name>A0A540L2D3_MALBA</name>
<comment type="caution">
    <text evidence="5">The sequence shown here is derived from an EMBL/GenBank/DDBJ whole genome shotgun (WGS) entry which is preliminary data.</text>
</comment>
<reference evidence="5 6" key="1">
    <citation type="journal article" date="2019" name="G3 (Bethesda)">
        <title>Sequencing of a Wild Apple (Malus baccata) Genome Unravels the Differences Between Cultivated and Wild Apple Species Regarding Disease Resistance and Cold Tolerance.</title>
        <authorList>
            <person name="Chen X."/>
        </authorList>
    </citation>
    <scope>NUCLEOTIDE SEQUENCE [LARGE SCALE GENOMIC DNA]</scope>
    <source>
        <strain evidence="6">cv. Shandingzi</strain>
        <tissue evidence="5">Leaves</tissue>
    </source>
</reference>
<keyword evidence="1" id="KW-0677">Repeat</keyword>
<evidence type="ECO:0000259" key="3">
    <source>
        <dbReference type="Pfam" id="PF23559"/>
    </source>
</evidence>
<dbReference type="EMBL" id="VIEB01000799">
    <property type="protein sequence ID" value="TQD80641.1"/>
    <property type="molecule type" value="Genomic_DNA"/>
</dbReference>
<dbReference type="STRING" id="106549.A0A540L2D3"/>
<evidence type="ECO:0000259" key="4">
    <source>
        <dbReference type="Pfam" id="PF23598"/>
    </source>
</evidence>
<evidence type="ECO:0000256" key="2">
    <source>
        <dbReference type="ARBA" id="ARBA00022821"/>
    </source>
</evidence>
<keyword evidence="2" id="KW-0611">Plant defense</keyword>
<accession>A0A540L2D3</accession>
<dbReference type="Gene3D" id="3.80.10.10">
    <property type="entry name" value="Ribonuclease Inhibitor"/>
    <property type="match status" value="1"/>
</dbReference>
<dbReference type="GO" id="GO:0006952">
    <property type="term" value="P:defense response"/>
    <property type="evidence" value="ECO:0007669"/>
    <property type="project" value="UniProtKB-KW"/>
</dbReference>
<feature type="domain" description="Disease resistance protein winged helix" evidence="3">
    <location>
        <begin position="1"/>
        <end position="55"/>
    </location>
</feature>
<evidence type="ECO:0000313" key="5">
    <source>
        <dbReference type="EMBL" id="TQD80641.1"/>
    </source>
</evidence>
<dbReference type="Pfam" id="PF23598">
    <property type="entry name" value="LRR_14"/>
    <property type="match status" value="1"/>
</dbReference>
<protein>
    <recommendedName>
        <fullName evidence="7">NB-ARC domain-containing protein</fullName>
    </recommendedName>
</protein>
<dbReference type="AlphaFoldDB" id="A0A540L2D3"/>
<gene>
    <name evidence="5" type="ORF">C1H46_033820</name>
</gene>
<dbReference type="InterPro" id="IPR055414">
    <property type="entry name" value="LRR_R13L4/SHOC2-like"/>
</dbReference>
<evidence type="ECO:0000313" key="6">
    <source>
        <dbReference type="Proteomes" id="UP000315295"/>
    </source>
</evidence>
<feature type="domain" description="Disease resistance R13L4/SHOC-2-like LRR" evidence="4">
    <location>
        <begin position="99"/>
        <end position="245"/>
    </location>
</feature>
<evidence type="ECO:0000256" key="1">
    <source>
        <dbReference type="ARBA" id="ARBA00022737"/>
    </source>
</evidence>
<dbReference type="InterPro" id="IPR058922">
    <property type="entry name" value="WHD_DRP"/>
</dbReference>